<comment type="caution">
    <text evidence="3">The sequence shown here is derived from an EMBL/GenBank/DDBJ whole genome shotgun (WGS) entry which is preliminary data.</text>
</comment>
<dbReference type="NCBIfam" id="TIGR00756">
    <property type="entry name" value="PPR"/>
    <property type="match status" value="2"/>
</dbReference>
<dbReference type="PROSITE" id="PS51375">
    <property type="entry name" value="PPR"/>
    <property type="match status" value="1"/>
</dbReference>
<dbReference type="Gene3D" id="1.25.40.10">
    <property type="entry name" value="Tetratricopeptide repeat domain"/>
    <property type="match status" value="1"/>
</dbReference>
<keyword evidence="4" id="KW-1185">Reference proteome</keyword>
<organism evidence="3 4">
    <name type="scientific">Lithocarpus litseifolius</name>
    <dbReference type="NCBI Taxonomy" id="425828"/>
    <lineage>
        <taxon>Eukaryota</taxon>
        <taxon>Viridiplantae</taxon>
        <taxon>Streptophyta</taxon>
        <taxon>Embryophyta</taxon>
        <taxon>Tracheophyta</taxon>
        <taxon>Spermatophyta</taxon>
        <taxon>Magnoliopsida</taxon>
        <taxon>eudicotyledons</taxon>
        <taxon>Gunneridae</taxon>
        <taxon>Pentapetalae</taxon>
        <taxon>rosids</taxon>
        <taxon>fabids</taxon>
        <taxon>Fagales</taxon>
        <taxon>Fagaceae</taxon>
        <taxon>Lithocarpus</taxon>
    </lineage>
</organism>
<protein>
    <recommendedName>
        <fullName evidence="5">Pentatricopeptide repeat-containing protein</fullName>
    </recommendedName>
</protein>
<dbReference type="InterPro" id="IPR046960">
    <property type="entry name" value="PPR_At4g14850-like_plant"/>
</dbReference>
<dbReference type="AlphaFoldDB" id="A0AAW2DHA8"/>
<evidence type="ECO:0000256" key="1">
    <source>
        <dbReference type="ARBA" id="ARBA00022737"/>
    </source>
</evidence>
<name>A0AAW2DHA8_9ROSI</name>
<evidence type="ECO:0000313" key="4">
    <source>
        <dbReference type="Proteomes" id="UP001459277"/>
    </source>
</evidence>
<gene>
    <name evidence="3" type="ORF">SO802_009548</name>
</gene>
<dbReference type="Pfam" id="PF01535">
    <property type="entry name" value="PPR"/>
    <property type="match status" value="3"/>
</dbReference>
<evidence type="ECO:0000256" key="2">
    <source>
        <dbReference type="PROSITE-ProRule" id="PRU00708"/>
    </source>
</evidence>
<dbReference type="EMBL" id="JAZDWU010000003">
    <property type="protein sequence ID" value="KAL0008046.1"/>
    <property type="molecule type" value="Genomic_DNA"/>
</dbReference>
<dbReference type="InterPro" id="IPR011990">
    <property type="entry name" value="TPR-like_helical_dom_sf"/>
</dbReference>
<dbReference type="PANTHER" id="PTHR47926">
    <property type="entry name" value="PENTATRICOPEPTIDE REPEAT-CONTAINING PROTEIN"/>
    <property type="match status" value="1"/>
</dbReference>
<dbReference type="Proteomes" id="UP001459277">
    <property type="component" value="Unassembled WGS sequence"/>
</dbReference>
<dbReference type="InterPro" id="IPR002885">
    <property type="entry name" value="PPR_rpt"/>
</dbReference>
<proteinExistence type="predicted"/>
<reference evidence="3 4" key="1">
    <citation type="submission" date="2024-01" db="EMBL/GenBank/DDBJ databases">
        <title>A telomere-to-telomere, gap-free genome of sweet tea (Lithocarpus litseifolius).</title>
        <authorList>
            <person name="Zhou J."/>
        </authorList>
    </citation>
    <scope>NUCLEOTIDE SEQUENCE [LARGE SCALE GENOMIC DNA]</scope>
    <source>
        <strain evidence="3">Zhou-2022a</strain>
        <tissue evidence="3">Leaf</tissue>
    </source>
</reference>
<keyword evidence="1" id="KW-0677">Repeat</keyword>
<evidence type="ECO:0008006" key="5">
    <source>
        <dbReference type="Google" id="ProtNLM"/>
    </source>
</evidence>
<feature type="repeat" description="PPR" evidence="2">
    <location>
        <begin position="5"/>
        <end position="39"/>
    </location>
</feature>
<sequence>MVEKNGITWSAMTGDYGMQGDGSGSLALFSDMLKENLEPNELIFTTILSACSHTGMIGEGWRCFNLMCRDYNFVPSMKHYACMVDLLARAGRLEEALDFIENMPIQPEVCLFGFFLHGRFDLGEVAIRILMKLVTMYSCNLYASNGRWSQVTRVSSLVGETIFLDTWNHIYLHVPSIPAKSFEAGYDGLMGEVEPGTSAS</sequence>
<evidence type="ECO:0000313" key="3">
    <source>
        <dbReference type="EMBL" id="KAL0008046.1"/>
    </source>
</evidence>
<accession>A0AAW2DHA8</accession>
<dbReference type="GO" id="GO:0003723">
    <property type="term" value="F:RNA binding"/>
    <property type="evidence" value="ECO:0007669"/>
    <property type="project" value="InterPro"/>
</dbReference>
<dbReference type="GO" id="GO:0009451">
    <property type="term" value="P:RNA modification"/>
    <property type="evidence" value="ECO:0007669"/>
    <property type="project" value="InterPro"/>
</dbReference>
<dbReference type="PANTHER" id="PTHR47926:SF363">
    <property type="entry name" value="PENTATRICOPEPTIDE REPEAT-CONTAINING PROTEIN"/>
    <property type="match status" value="1"/>
</dbReference>